<dbReference type="EMBL" id="BEGY01000002">
    <property type="protein sequence ID" value="GAX73117.1"/>
    <property type="molecule type" value="Genomic_DNA"/>
</dbReference>
<keyword evidence="2" id="KW-1185">Reference proteome</keyword>
<gene>
    <name evidence="1" type="ORF">CEUSTIGMA_g570.t1</name>
</gene>
<proteinExistence type="predicted"/>
<evidence type="ECO:0000313" key="1">
    <source>
        <dbReference type="EMBL" id="GAX73117.1"/>
    </source>
</evidence>
<protein>
    <submittedName>
        <fullName evidence="1">Uncharacterized protein</fullName>
    </submittedName>
</protein>
<dbReference type="AlphaFoldDB" id="A0A250WQJ6"/>
<sequence>MPAKKQKISPGDGVKITQQTLSESLKAHKQRKDHEVEINSGRIEVQTMQANYLLLEDKYVTTSTSSVDKYKRESRLCQSTLGRTYLPRNLKTKRSLRKQSSFEGLCIDEEEDRGTLGSSGRWEEHGLAFLDVLAMHLSKTTALPIKYQELLLHMVLNADSHREVVNLSSRALELLMVNANLHPGSQQDMKHPHILRCNRDLWRPENKFEFESVCYAALCPQSGTSCPKLSVFIALLRGAKRLVSEQQVKGSASSTQDKNAPSSGPGPLGCTLALQYVCHLLQQDFHTRMKVYVECSHQRPVDDGGLKGDMNAGKILGTSSLAMLLSGYGNSTSSGQGWTDMVAEVIYILADLIAANHDLGVTPPTKARVVADVDFIEEDVIPAMASMAAVAAADVPTLARQLLGSMYDLFMVMEEEQKLFGKDWKDTDCRMLAMTLHKLLVKTKVRGKEAPPEVQSKFLEPASKATLLSSLSARARAHLLTFIYAKAASKRWQGMAGEAIIKPEQMLLQPSIDYAEGKTSVRMISEGALLRMNPEDVLQDLDIEDNFTHGYQQLLSSAACNGEGFVLWLCEFTLASVASLNQVHKDYRLPLLKDAFKKVADRVRAKVMSKDGYQLTKPEMWSLGLANRVLGL</sequence>
<name>A0A250WQJ6_9CHLO</name>
<reference evidence="1 2" key="1">
    <citation type="submission" date="2017-08" db="EMBL/GenBank/DDBJ databases">
        <title>Acidophilic green algal genome provides insights into adaptation to an acidic environment.</title>
        <authorList>
            <person name="Hirooka S."/>
            <person name="Hirose Y."/>
            <person name="Kanesaki Y."/>
            <person name="Higuchi S."/>
            <person name="Fujiwara T."/>
            <person name="Onuma R."/>
            <person name="Era A."/>
            <person name="Ohbayashi R."/>
            <person name="Uzuka A."/>
            <person name="Nozaki H."/>
            <person name="Yoshikawa H."/>
            <person name="Miyagishima S.Y."/>
        </authorList>
    </citation>
    <scope>NUCLEOTIDE SEQUENCE [LARGE SCALE GENOMIC DNA]</scope>
    <source>
        <strain evidence="1 2">NIES-2499</strain>
    </source>
</reference>
<accession>A0A250WQJ6</accession>
<organism evidence="1 2">
    <name type="scientific">Chlamydomonas eustigma</name>
    <dbReference type="NCBI Taxonomy" id="1157962"/>
    <lineage>
        <taxon>Eukaryota</taxon>
        <taxon>Viridiplantae</taxon>
        <taxon>Chlorophyta</taxon>
        <taxon>core chlorophytes</taxon>
        <taxon>Chlorophyceae</taxon>
        <taxon>CS clade</taxon>
        <taxon>Chlamydomonadales</taxon>
        <taxon>Chlamydomonadaceae</taxon>
        <taxon>Chlamydomonas</taxon>
    </lineage>
</organism>
<dbReference type="Proteomes" id="UP000232323">
    <property type="component" value="Unassembled WGS sequence"/>
</dbReference>
<evidence type="ECO:0000313" key="2">
    <source>
        <dbReference type="Proteomes" id="UP000232323"/>
    </source>
</evidence>
<comment type="caution">
    <text evidence="1">The sequence shown here is derived from an EMBL/GenBank/DDBJ whole genome shotgun (WGS) entry which is preliminary data.</text>
</comment>